<proteinExistence type="predicted"/>
<dbReference type="Proteomes" id="UP001234989">
    <property type="component" value="Chromosome 1"/>
</dbReference>
<feature type="domain" description="DUF4283" evidence="1">
    <location>
        <begin position="4"/>
        <end position="89"/>
    </location>
</feature>
<evidence type="ECO:0000313" key="2">
    <source>
        <dbReference type="EMBL" id="WMV09899.1"/>
    </source>
</evidence>
<dbReference type="AlphaFoldDB" id="A0AAF0PRR2"/>
<name>A0AAF0PRR2_SOLVR</name>
<dbReference type="InterPro" id="IPR025558">
    <property type="entry name" value="DUF4283"/>
</dbReference>
<evidence type="ECO:0000259" key="1">
    <source>
        <dbReference type="Pfam" id="PF14111"/>
    </source>
</evidence>
<accession>A0AAF0PRR2</accession>
<protein>
    <recommendedName>
        <fullName evidence="1">DUF4283 domain-containing protein</fullName>
    </recommendedName>
</protein>
<dbReference type="Pfam" id="PF14111">
    <property type="entry name" value="DUF4283"/>
    <property type="match status" value="1"/>
</dbReference>
<sequence>MIINEDLQYAVIGKFSYGWPDIHELRKLIPKQCGLRGEVNIGLLSSRFILIRASLLEDYVNLLSKPQFYITHNNWSYPMRTLKWNPLFKSRGGNNHNNSMDLFFRIATNIFGKDTIFSMAATVGNLYK</sequence>
<reference evidence="2" key="1">
    <citation type="submission" date="2023-08" db="EMBL/GenBank/DDBJ databases">
        <title>A de novo genome assembly of Solanum verrucosum Schlechtendal, a Mexican diploid species geographically isolated from the other diploid A-genome species in potato relatives.</title>
        <authorList>
            <person name="Hosaka K."/>
        </authorList>
    </citation>
    <scope>NUCLEOTIDE SEQUENCE</scope>
    <source>
        <tissue evidence="2">Young leaves</tissue>
    </source>
</reference>
<keyword evidence="3" id="KW-1185">Reference proteome</keyword>
<dbReference type="EMBL" id="CP133612">
    <property type="protein sequence ID" value="WMV09899.1"/>
    <property type="molecule type" value="Genomic_DNA"/>
</dbReference>
<evidence type="ECO:0000313" key="3">
    <source>
        <dbReference type="Proteomes" id="UP001234989"/>
    </source>
</evidence>
<organism evidence="2 3">
    <name type="scientific">Solanum verrucosum</name>
    <dbReference type="NCBI Taxonomy" id="315347"/>
    <lineage>
        <taxon>Eukaryota</taxon>
        <taxon>Viridiplantae</taxon>
        <taxon>Streptophyta</taxon>
        <taxon>Embryophyta</taxon>
        <taxon>Tracheophyta</taxon>
        <taxon>Spermatophyta</taxon>
        <taxon>Magnoliopsida</taxon>
        <taxon>eudicotyledons</taxon>
        <taxon>Gunneridae</taxon>
        <taxon>Pentapetalae</taxon>
        <taxon>asterids</taxon>
        <taxon>lamiids</taxon>
        <taxon>Solanales</taxon>
        <taxon>Solanaceae</taxon>
        <taxon>Solanoideae</taxon>
        <taxon>Solaneae</taxon>
        <taxon>Solanum</taxon>
    </lineage>
</organism>
<gene>
    <name evidence="2" type="ORF">MTR67_003284</name>
</gene>